<dbReference type="EMBL" id="QUMS01000001">
    <property type="protein sequence ID" value="REG11804.1"/>
    <property type="molecule type" value="Genomic_DNA"/>
</dbReference>
<protein>
    <recommendedName>
        <fullName evidence="5">Oligomerization/nucleic acid binding protein</fullName>
    </recommendedName>
</protein>
<feature type="chain" id="PRO_5030063595" description="Oligomerization/nucleic acid binding protein" evidence="2">
    <location>
        <begin position="24"/>
        <end position="396"/>
    </location>
</feature>
<keyword evidence="4" id="KW-1185">Reference proteome</keyword>
<reference evidence="3 4" key="1">
    <citation type="submission" date="2018-08" db="EMBL/GenBank/DDBJ databases">
        <title>Genomic Encyclopedia of Type Strains, Phase IV (KMG-IV): sequencing the most valuable type-strain genomes for metagenomic binning, comparative biology and taxonomic classification.</title>
        <authorList>
            <person name="Goeker M."/>
        </authorList>
    </citation>
    <scope>NUCLEOTIDE SEQUENCE [LARGE SCALE GENOMIC DNA]</scope>
    <source>
        <strain evidence="3 4">DSM 23923</strain>
    </source>
</reference>
<proteinExistence type="predicted"/>
<keyword evidence="1" id="KW-0812">Transmembrane</keyword>
<dbReference type="Proteomes" id="UP000256388">
    <property type="component" value="Unassembled WGS sequence"/>
</dbReference>
<name>A0A347ZQQ9_9CHLR</name>
<evidence type="ECO:0008006" key="5">
    <source>
        <dbReference type="Google" id="ProtNLM"/>
    </source>
</evidence>
<feature type="transmembrane region" description="Helical" evidence="1">
    <location>
        <begin position="317"/>
        <end position="337"/>
    </location>
</feature>
<evidence type="ECO:0000256" key="2">
    <source>
        <dbReference type="SAM" id="SignalP"/>
    </source>
</evidence>
<keyword evidence="2" id="KW-0732">Signal</keyword>
<sequence length="396" mass="43354">MHTKKILISLLFLSMFLASTGFTATQQSPVQISGQVSNGTPGATLPQAATLFLQFYNGSQVGSEYSTEMGPDGSFSFTDLEGEVGSSFVVFTEYLGVFYNSVESQLLSADNPPVELVIYETTNDPADIVISSLYLLIYPSLDEDTYQITEVYKVENSGQRTYIGSQTPDGIRTTFDWAPPAGAQNIVFSEAESRERYIANGQGYSDTYPIRPIPYYQEMDIAYDMPYAREVAFSNTFAVPLQRMVVSGNLTDILISGDTFAEDQLPEEQDYLNGVYSGGPFAAGEAVRFDILYSPNAHPSESAGAAAPSKGLNFDPATLALGLFALALAVFLSVMLFRQPNLPDCPVEIRPQIEKLAALETGYKKGQISAEDYQARKKKLTAALQHQTDQFLSKNK</sequence>
<dbReference type="AlphaFoldDB" id="A0A347ZQQ9"/>
<evidence type="ECO:0000256" key="1">
    <source>
        <dbReference type="SAM" id="Phobius"/>
    </source>
</evidence>
<evidence type="ECO:0000313" key="3">
    <source>
        <dbReference type="EMBL" id="REG11804.1"/>
    </source>
</evidence>
<keyword evidence="1" id="KW-1133">Transmembrane helix</keyword>
<dbReference type="RefSeq" id="WP_116224920.1">
    <property type="nucleotide sequence ID" value="NZ_AP018437.1"/>
</dbReference>
<feature type="signal peptide" evidence="2">
    <location>
        <begin position="1"/>
        <end position="23"/>
    </location>
</feature>
<gene>
    <name evidence="3" type="ORF">DFR64_1697</name>
</gene>
<comment type="caution">
    <text evidence="3">The sequence shown here is derived from an EMBL/GenBank/DDBJ whole genome shotgun (WGS) entry which is preliminary data.</text>
</comment>
<organism evidence="3 4">
    <name type="scientific">Pelolinea submarina</name>
    <dbReference type="NCBI Taxonomy" id="913107"/>
    <lineage>
        <taxon>Bacteria</taxon>
        <taxon>Bacillati</taxon>
        <taxon>Chloroflexota</taxon>
        <taxon>Anaerolineae</taxon>
        <taxon>Anaerolineales</taxon>
        <taxon>Anaerolineaceae</taxon>
        <taxon>Pelolinea</taxon>
    </lineage>
</organism>
<keyword evidence="1" id="KW-0472">Membrane</keyword>
<accession>A0A347ZQQ9</accession>
<evidence type="ECO:0000313" key="4">
    <source>
        <dbReference type="Proteomes" id="UP000256388"/>
    </source>
</evidence>